<proteinExistence type="predicted"/>
<dbReference type="AlphaFoldDB" id="A0AAU9J7I3"/>
<dbReference type="EMBL" id="CAJZBQ010000033">
    <property type="protein sequence ID" value="CAG9322912.1"/>
    <property type="molecule type" value="Genomic_DNA"/>
</dbReference>
<dbReference type="Proteomes" id="UP001162131">
    <property type="component" value="Unassembled WGS sequence"/>
</dbReference>
<keyword evidence="2" id="KW-1185">Reference proteome</keyword>
<protein>
    <submittedName>
        <fullName evidence="1">Uncharacterized protein</fullName>
    </submittedName>
</protein>
<evidence type="ECO:0000313" key="1">
    <source>
        <dbReference type="EMBL" id="CAG9322912.1"/>
    </source>
</evidence>
<accession>A0AAU9J7I3</accession>
<organism evidence="1 2">
    <name type="scientific">Blepharisma stoltei</name>
    <dbReference type="NCBI Taxonomy" id="1481888"/>
    <lineage>
        <taxon>Eukaryota</taxon>
        <taxon>Sar</taxon>
        <taxon>Alveolata</taxon>
        <taxon>Ciliophora</taxon>
        <taxon>Postciliodesmatophora</taxon>
        <taxon>Heterotrichea</taxon>
        <taxon>Heterotrichida</taxon>
        <taxon>Blepharismidae</taxon>
        <taxon>Blepharisma</taxon>
    </lineage>
</organism>
<comment type="caution">
    <text evidence="1">The sequence shown here is derived from an EMBL/GenBank/DDBJ whole genome shotgun (WGS) entry which is preliminary data.</text>
</comment>
<name>A0AAU9J7I3_9CILI</name>
<gene>
    <name evidence="1" type="ORF">BSTOLATCC_MIC32818</name>
</gene>
<sequence>MLISFPKSRKLIIFICMSQNLPSRRSQEFSSQDSNSTLTAKWLLVSFFNCDLPRDIINEAMRNVSPKPSKWMVAREMNLPESWTICVLVEYEREMTIDSHIFNFFGE</sequence>
<reference evidence="1" key="1">
    <citation type="submission" date="2021-09" db="EMBL/GenBank/DDBJ databases">
        <authorList>
            <consortium name="AG Swart"/>
            <person name="Singh M."/>
            <person name="Singh A."/>
            <person name="Seah K."/>
            <person name="Emmerich C."/>
        </authorList>
    </citation>
    <scope>NUCLEOTIDE SEQUENCE</scope>
    <source>
        <strain evidence="1">ATCC30299</strain>
    </source>
</reference>
<evidence type="ECO:0000313" key="2">
    <source>
        <dbReference type="Proteomes" id="UP001162131"/>
    </source>
</evidence>